<dbReference type="InterPro" id="IPR003423">
    <property type="entry name" value="OMP_efflux"/>
</dbReference>
<feature type="signal peptide" evidence="2">
    <location>
        <begin position="1"/>
        <end position="17"/>
    </location>
</feature>
<keyword evidence="2" id="KW-0732">Signal</keyword>
<comment type="caution">
    <text evidence="4">The sequence shown here is derived from an EMBL/GenBank/DDBJ whole genome shotgun (WGS) entry which is preliminary data.</text>
</comment>
<keyword evidence="3" id="KW-0175">Coiled coil</keyword>
<dbReference type="Gene3D" id="1.20.1600.10">
    <property type="entry name" value="Outer membrane efflux proteins (OEP)"/>
    <property type="match status" value="1"/>
</dbReference>
<reference evidence="4 5" key="1">
    <citation type="submission" date="2013-11" db="EMBL/GenBank/DDBJ databases">
        <title>Genomic analysis of Pelistega sp. HM-7.</title>
        <authorList>
            <person name="Kumbhare S.V."/>
            <person name="Shetty S.A."/>
            <person name="Sharma O."/>
            <person name="Dhotre D.P."/>
        </authorList>
    </citation>
    <scope>NUCLEOTIDE SEQUENCE [LARGE SCALE GENOMIC DNA]</scope>
    <source>
        <strain evidence="4 5">HM-7</strain>
    </source>
</reference>
<keyword evidence="2" id="KW-0472">Membrane</keyword>
<dbReference type="GO" id="GO:0015562">
    <property type="term" value="F:efflux transmembrane transporter activity"/>
    <property type="evidence" value="ECO:0007669"/>
    <property type="project" value="InterPro"/>
</dbReference>
<evidence type="ECO:0000256" key="2">
    <source>
        <dbReference type="RuleBase" id="RU362097"/>
    </source>
</evidence>
<dbReference type="InterPro" id="IPR010131">
    <property type="entry name" value="MdtP/NodT-like"/>
</dbReference>
<dbReference type="AlphaFoldDB" id="V8GBL6"/>
<keyword evidence="2" id="KW-0812">Transmembrane</keyword>
<keyword evidence="2" id="KW-0564">Palmitate</keyword>
<feature type="coiled-coil region" evidence="3">
    <location>
        <begin position="218"/>
        <end position="245"/>
    </location>
</feature>
<comment type="similarity">
    <text evidence="1 2">Belongs to the outer membrane factor (OMF) (TC 1.B.17) family.</text>
</comment>
<dbReference type="GO" id="GO:0005886">
    <property type="term" value="C:plasma membrane"/>
    <property type="evidence" value="ECO:0007669"/>
    <property type="project" value="UniProtKB-SubCell"/>
</dbReference>
<protein>
    <submittedName>
        <fullName evidence="4">Multidrug transporter</fullName>
    </submittedName>
</protein>
<dbReference type="Pfam" id="PF02321">
    <property type="entry name" value="OEP"/>
    <property type="match status" value="2"/>
</dbReference>
<dbReference type="NCBIfam" id="TIGR01845">
    <property type="entry name" value="outer_NodT"/>
    <property type="match status" value="1"/>
</dbReference>
<comment type="subcellular location">
    <subcellularLocation>
        <location evidence="2">Cell membrane</location>
        <topology evidence="2">Lipid-anchor</topology>
    </subcellularLocation>
</comment>
<organism evidence="4 5">
    <name type="scientific">Pelistega indica</name>
    <dbReference type="NCBI Taxonomy" id="1414851"/>
    <lineage>
        <taxon>Bacteria</taxon>
        <taxon>Pseudomonadati</taxon>
        <taxon>Pseudomonadota</taxon>
        <taxon>Betaproteobacteria</taxon>
        <taxon>Burkholderiales</taxon>
        <taxon>Alcaligenaceae</taxon>
        <taxon>Pelistega</taxon>
    </lineage>
</organism>
<dbReference type="OrthoDB" id="9770517at2"/>
<dbReference type="SUPFAM" id="SSF56954">
    <property type="entry name" value="Outer membrane efflux proteins (OEP)"/>
    <property type="match status" value="1"/>
</dbReference>
<evidence type="ECO:0000256" key="1">
    <source>
        <dbReference type="ARBA" id="ARBA00007613"/>
    </source>
</evidence>
<dbReference type="PATRIC" id="fig|1414851.3.peg.50"/>
<dbReference type="Proteomes" id="UP000018766">
    <property type="component" value="Unassembled WGS sequence"/>
</dbReference>
<accession>V8GBL6</accession>
<dbReference type="Gene3D" id="2.20.200.10">
    <property type="entry name" value="Outer membrane efflux proteins (OEP)"/>
    <property type="match status" value="1"/>
</dbReference>
<dbReference type="PANTHER" id="PTHR30203">
    <property type="entry name" value="OUTER MEMBRANE CATION EFFLUX PROTEIN"/>
    <property type="match status" value="1"/>
</dbReference>
<gene>
    <name evidence="4" type="ORF">V757_00220</name>
</gene>
<name>V8GBL6_9BURK</name>
<dbReference type="RefSeq" id="WP_023948730.1">
    <property type="nucleotide sequence ID" value="NZ_AYSV01000001.1"/>
</dbReference>
<keyword evidence="5" id="KW-1185">Reference proteome</keyword>
<keyword evidence="2" id="KW-1134">Transmembrane beta strand</keyword>
<dbReference type="PROSITE" id="PS51257">
    <property type="entry name" value="PROKAR_LIPOPROTEIN"/>
    <property type="match status" value="1"/>
</dbReference>
<keyword evidence="2" id="KW-0449">Lipoprotein</keyword>
<evidence type="ECO:0000313" key="4">
    <source>
        <dbReference type="EMBL" id="ETD73128.1"/>
    </source>
</evidence>
<sequence length="472" mass="51391">MTKFGRISLLTSSVFLAACNLAPKYETPVSPIAQDSYKYAHESGRTAADIGWENFFYDQRLKALIPIALENNRDLRIAIKNVEAAKAQYGITQSSLFPNIGLSGSESAQKLPADLSQTGSRYLSRSYQAGIGLNSFELDFFGKIRNQTEAALESFYATEQAQRTAYISVVTTLANTYFSLRSLEEMEQLYKDTIASYQASYQLTNARFKAGVASMLDVNQAKSSLESAKASLAQLQRSKEQTKNSLEVILGQEMPASLPKAAPFGSDVMLDTIPAGLPSDLLTRRPDIMADEHNLKAANANIGAARAAFFPSISLTAMFGVASAQLGHLFNSGQEMWSFAPSISLPVFTAGSLQGSLDVAKIRKDIQVATYEKDIQTAFQEVNDALIGVKTYKDQLNALRSQTSAAEQSLKLSTMRYKSGIDSFLQVQSAQVTVLTVKQNFLSVGLESLQNKIALYKALGGGWSATDIVKTK</sequence>
<dbReference type="EMBL" id="AYSV01000001">
    <property type="protein sequence ID" value="ETD73128.1"/>
    <property type="molecule type" value="Genomic_DNA"/>
</dbReference>
<dbReference type="PANTHER" id="PTHR30203:SF32">
    <property type="entry name" value="CATION EFFLUX SYSTEM PROTEIN CUSC"/>
    <property type="match status" value="1"/>
</dbReference>
<proteinExistence type="inferred from homology"/>
<evidence type="ECO:0000256" key="3">
    <source>
        <dbReference type="SAM" id="Coils"/>
    </source>
</evidence>
<feature type="chain" id="PRO_5001444118" evidence="2">
    <location>
        <begin position="18"/>
        <end position="472"/>
    </location>
</feature>
<evidence type="ECO:0000313" key="5">
    <source>
        <dbReference type="Proteomes" id="UP000018766"/>
    </source>
</evidence>